<reference evidence="1 2" key="1">
    <citation type="submission" date="2020-02" db="EMBL/GenBank/DDBJ databases">
        <title>Draft genome sequence of two Spirosoma agri KCTC 52727 and Spirosoma terrae KCTC 52035.</title>
        <authorList>
            <person name="Rojas J."/>
            <person name="Ambika Manirajan B."/>
            <person name="Suarez C."/>
            <person name="Ratering S."/>
            <person name="Schnell S."/>
        </authorList>
    </citation>
    <scope>NUCLEOTIDE SEQUENCE [LARGE SCALE GENOMIC DNA]</scope>
    <source>
        <strain evidence="1 2">KCTC 52035</strain>
    </source>
</reference>
<organism evidence="1 2">
    <name type="scientific">Spirosoma terrae</name>
    <dbReference type="NCBI Taxonomy" id="1968276"/>
    <lineage>
        <taxon>Bacteria</taxon>
        <taxon>Pseudomonadati</taxon>
        <taxon>Bacteroidota</taxon>
        <taxon>Cytophagia</taxon>
        <taxon>Cytophagales</taxon>
        <taxon>Cytophagaceae</taxon>
        <taxon>Spirosoma</taxon>
    </lineage>
</organism>
<dbReference type="Proteomes" id="UP000474175">
    <property type="component" value="Unassembled WGS sequence"/>
</dbReference>
<keyword evidence="2" id="KW-1185">Reference proteome</keyword>
<sequence>MNKSSLLHRYYFVVLLAGLSVNVSWGQIGAKTKVDDWKAVSVNQHLRGKWLLGAGPTFLGVTAKAGHFIANRTWLGVEGENHSFFSDRQEAGVFARYYLWNGGLLSGFSAIGVSYGRFQVWEWDFDNEYPSPPVYYSAKYSVAIGLEYALGRRISFEGVGKLGKLTGADWVQPSLQWSVNLYLGK</sequence>
<proteinExistence type="predicted"/>
<gene>
    <name evidence="1" type="ORF">GK108_08240</name>
</gene>
<evidence type="ECO:0000313" key="1">
    <source>
        <dbReference type="EMBL" id="NDU94860.1"/>
    </source>
</evidence>
<name>A0A6L9L374_9BACT</name>
<accession>A0A6L9L374</accession>
<evidence type="ECO:0008006" key="3">
    <source>
        <dbReference type="Google" id="ProtNLM"/>
    </source>
</evidence>
<protein>
    <recommendedName>
        <fullName evidence="3">DUF3575 domain-containing protein</fullName>
    </recommendedName>
</protein>
<evidence type="ECO:0000313" key="2">
    <source>
        <dbReference type="Proteomes" id="UP000474175"/>
    </source>
</evidence>
<dbReference type="AlphaFoldDB" id="A0A6L9L374"/>
<comment type="caution">
    <text evidence="1">The sequence shown here is derived from an EMBL/GenBank/DDBJ whole genome shotgun (WGS) entry which is preliminary data.</text>
</comment>
<dbReference type="EMBL" id="JAAFZH010000003">
    <property type="protein sequence ID" value="NDU94860.1"/>
    <property type="molecule type" value="Genomic_DNA"/>
</dbReference>
<dbReference type="RefSeq" id="WP_163945672.1">
    <property type="nucleotide sequence ID" value="NZ_JAAFZH010000003.1"/>
</dbReference>